<dbReference type="Proteomes" id="UP000283269">
    <property type="component" value="Unassembled WGS sequence"/>
</dbReference>
<evidence type="ECO:0000313" key="1">
    <source>
        <dbReference type="EMBL" id="PPQ93479.1"/>
    </source>
</evidence>
<protein>
    <submittedName>
        <fullName evidence="1">Uncharacterized protein</fullName>
    </submittedName>
</protein>
<accession>A0A409XRN6</accession>
<name>A0A409XRN6_PSICY</name>
<comment type="caution">
    <text evidence="1">The sequence shown here is derived from an EMBL/GenBank/DDBJ whole genome shotgun (WGS) entry which is preliminary data.</text>
</comment>
<dbReference type="OrthoDB" id="3051850at2759"/>
<dbReference type="EMBL" id="NHYD01000731">
    <property type="protein sequence ID" value="PPQ93479.1"/>
    <property type="molecule type" value="Genomic_DNA"/>
</dbReference>
<organism evidence="1 2">
    <name type="scientific">Psilocybe cyanescens</name>
    <dbReference type="NCBI Taxonomy" id="93625"/>
    <lineage>
        <taxon>Eukaryota</taxon>
        <taxon>Fungi</taxon>
        <taxon>Dikarya</taxon>
        <taxon>Basidiomycota</taxon>
        <taxon>Agaricomycotina</taxon>
        <taxon>Agaricomycetes</taxon>
        <taxon>Agaricomycetidae</taxon>
        <taxon>Agaricales</taxon>
        <taxon>Agaricineae</taxon>
        <taxon>Strophariaceae</taxon>
        <taxon>Psilocybe</taxon>
    </lineage>
</organism>
<evidence type="ECO:0000313" key="2">
    <source>
        <dbReference type="Proteomes" id="UP000283269"/>
    </source>
</evidence>
<dbReference type="AlphaFoldDB" id="A0A409XRN6"/>
<reference evidence="1 2" key="1">
    <citation type="journal article" date="2018" name="Evol. Lett.">
        <title>Horizontal gene cluster transfer increased hallucinogenic mushroom diversity.</title>
        <authorList>
            <person name="Reynolds H.T."/>
            <person name="Vijayakumar V."/>
            <person name="Gluck-Thaler E."/>
            <person name="Korotkin H.B."/>
            <person name="Matheny P.B."/>
            <person name="Slot J.C."/>
        </authorList>
    </citation>
    <scope>NUCLEOTIDE SEQUENCE [LARGE SCALE GENOMIC DNA]</scope>
    <source>
        <strain evidence="1 2">2631</strain>
    </source>
</reference>
<sequence>MAGLKPIKVVPEWLEKITAVQRSNKWVAGMSVEIVESKEEALVADEADAGGVMIYADSSGLEGKIGAVAVLFKNGVEKWQAQYQLACRKDIQCMRENVWGQCWGCTYCGGSRCYSRW</sequence>
<dbReference type="InParanoid" id="A0A409XRN6"/>
<proteinExistence type="predicted"/>
<keyword evidence="2" id="KW-1185">Reference proteome</keyword>
<gene>
    <name evidence="1" type="ORF">CVT25_008496</name>
</gene>